<dbReference type="InterPro" id="IPR031325">
    <property type="entry name" value="RHS_repeat"/>
</dbReference>
<feature type="compositionally biased region" description="Basic and acidic residues" evidence="2">
    <location>
        <begin position="2049"/>
        <end position="2065"/>
    </location>
</feature>
<gene>
    <name evidence="4" type="ORF">CD934_08820</name>
</gene>
<dbReference type="PROSITE" id="PS50818">
    <property type="entry name" value="INTEIN_C_TER"/>
    <property type="match status" value="1"/>
</dbReference>
<feature type="domain" description="Hint" evidence="3">
    <location>
        <begin position="2077"/>
        <end position="2184"/>
    </location>
</feature>
<dbReference type="SMART" id="SM00306">
    <property type="entry name" value="HintN"/>
    <property type="match status" value="1"/>
</dbReference>
<dbReference type="InterPro" id="IPR006530">
    <property type="entry name" value="YD"/>
</dbReference>
<protein>
    <submittedName>
        <fullName evidence="4">Rhs family-like protein</fullName>
    </submittedName>
</protein>
<evidence type="ECO:0000259" key="3">
    <source>
        <dbReference type="SMART" id="SM00306"/>
    </source>
</evidence>
<dbReference type="InterPro" id="IPR022385">
    <property type="entry name" value="Rhs_assc_core"/>
</dbReference>
<feature type="compositionally biased region" description="Basic residues" evidence="2">
    <location>
        <begin position="2005"/>
        <end position="2048"/>
    </location>
</feature>
<feature type="region of interest" description="Disordered" evidence="2">
    <location>
        <begin position="167"/>
        <end position="186"/>
    </location>
</feature>
<dbReference type="InterPro" id="IPR030934">
    <property type="entry name" value="Intein_C"/>
</dbReference>
<dbReference type="Pfam" id="PF07591">
    <property type="entry name" value="PT-HINT"/>
    <property type="match status" value="1"/>
</dbReference>
<dbReference type="PANTHER" id="PTHR32305">
    <property type="match status" value="1"/>
</dbReference>
<dbReference type="InterPro" id="IPR036844">
    <property type="entry name" value="Hint_dom_sf"/>
</dbReference>
<dbReference type="InterPro" id="IPR003587">
    <property type="entry name" value="Hint_dom_N"/>
</dbReference>
<evidence type="ECO:0000256" key="1">
    <source>
        <dbReference type="ARBA" id="ARBA00022737"/>
    </source>
</evidence>
<dbReference type="Pfam" id="PF05593">
    <property type="entry name" value="RHS_repeat"/>
    <property type="match status" value="1"/>
</dbReference>
<keyword evidence="1" id="KW-0677">Repeat</keyword>
<evidence type="ECO:0000313" key="5">
    <source>
        <dbReference type="Proteomes" id="UP000316215"/>
    </source>
</evidence>
<dbReference type="PANTHER" id="PTHR32305:SF17">
    <property type="entry name" value="TRNA NUCLEASE WAPA"/>
    <property type="match status" value="1"/>
</dbReference>
<feature type="region of interest" description="Disordered" evidence="2">
    <location>
        <begin position="1991"/>
        <end position="2072"/>
    </location>
</feature>
<proteinExistence type="predicted"/>
<name>A0A514JN80_9ACTN</name>
<feature type="compositionally biased region" description="Basic and acidic residues" evidence="2">
    <location>
        <begin position="438"/>
        <end position="452"/>
    </location>
</feature>
<dbReference type="NCBIfam" id="TIGR01643">
    <property type="entry name" value="YD_repeat_2x"/>
    <property type="match status" value="1"/>
</dbReference>
<feature type="compositionally biased region" description="Low complexity" evidence="2">
    <location>
        <begin position="873"/>
        <end position="884"/>
    </location>
</feature>
<dbReference type="InterPro" id="IPR050708">
    <property type="entry name" value="T6SS_VgrG/RHS"/>
</dbReference>
<reference evidence="4 5" key="1">
    <citation type="submission" date="2017-07" db="EMBL/GenBank/DDBJ databases">
        <title>The Complete Genome of Streptomyces asterosporus-ZSY.</title>
        <authorList>
            <person name="Zhang S."/>
        </authorList>
    </citation>
    <scope>NUCLEOTIDE SEQUENCE [LARGE SCALE GENOMIC DNA]</scope>
    <source>
        <strain evidence="4 5">DSM 41452</strain>
    </source>
</reference>
<evidence type="ECO:0000256" key="2">
    <source>
        <dbReference type="SAM" id="MobiDB-lite"/>
    </source>
</evidence>
<keyword evidence="5" id="KW-1185">Reference proteome</keyword>
<dbReference type="Gene3D" id="2.180.10.10">
    <property type="entry name" value="RHS repeat-associated core"/>
    <property type="match status" value="2"/>
</dbReference>
<dbReference type="CDD" id="cd00081">
    <property type="entry name" value="Hint"/>
    <property type="match status" value="1"/>
</dbReference>
<accession>A0A514JN80</accession>
<feature type="compositionally biased region" description="Basic and acidic residues" evidence="2">
    <location>
        <begin position="81"/>
        <end position="111"/>
    </location>
</feature>
<dbReference type="Proteomes" id="UP000316215">
    <property type="component" value="Chromosome"/>
</dbReference>
<feature type="region of interest" description="Disordered" evidence="2">
    <location>
        <begin position="76"/>
        <end position="157"/>
    </location>
</feature>
<dbReference type="NCBIfam" id="TIGR03696">
    <property type="entry name" value="Rhs_assc_core"/>
    <property type="match status" value="1"/>
</dbReference>
<sequence>MTGVGFVAPSEDCLPERSSPFTVRSLIARSQKSKSGGGSVVDQLIRQLRYLGHWHRSVSLFVGLVLFVGLIPADASAADGSSRRGDVQREKSVPGRDFDTKRPGVRDDAKGVFRPSAGKVSADSFTTPVVGRDSKPSRRVPSAGDVAGGSAATQSPLPDRLVRVRQAARSATGSGKGVRTRGVAPERAGAAVGSAVEVRVEDQAAARKAGVRGVLFTAEPAADGLARPASGSVELELDYASFKDTYGGDWGSRLRLYRLPACALTTPELERCRTRTELPGANDPAAKKVTGTTDLAAAPTVFAATATASGPGGSHEATSLSPSGSWMAGSSSGGFSWTYPIEAPEVPGGPQPEVELSYSSQAVDGRTASTNAQSSWIAEGWDYEPGFIERRYRSCSDDKAEVDGKKPNNTGDSGDLCWGSDHVVMSLGGNTTELVKKDGTDEWRPADDDGSRLQRRTGAANGSHSGEYWVLTTTDGTQYHFGLNKLPGAPDGTVTNSALTVPVFGNHPDEPCHATAFMDSDCKQVYRWNLDYVVDPLGDAMTLWWTKWTNFYGQNMKADQQASYDRNAQLSRIDYGLRSDKLFGVLPAGRVAFTLAERCVPNSTFDCAESKRTTANAKYWPDTPLDQECASGAKCTDKYSPTFWSTKRLTKITTSVLSGTALSPVDSWTLEQSYPDTGDGTSPALWLDSVTRTGHGAGSSASMPKVTFSGLQMDNRVDGVEGLPPFSRLRVHAIDTETGGRIGVTYSPRECQALEPRKMPASPESNTMRCFPQYWTPKGALSPVKDWFHKYLVTQVTEQDLVTDSPSKVTSYEFVGNPGWAYDDSEFTENKHRTWSQFRGYERVLTRLGGGSDVKQLTEHRYFRGLHGDKLPSGTRSSSVTDSSGKTHPDLPQYQGQLLEQITYASDGGPIDSATVTTPWAVKTASRTRAGTTPLEAWMARPETVTTRERVKGDTWRTSTETTKYDGYGLPYQVEETSPGGKVRCSTVSYARNTTAYLIELESREKTTLGACGSTGGEVVEDTRTLYDNLAFGAAPTKGLATEVQELNGTGDGYVTIDRTEYDIHGRETATWDADDRKTQVQYTPATVARPTRQVSTDPLGHTETTVFDEIRGLPLTETDANGRTATMEYDPLGRLLKVWEIDRDPDTQSPTATYDYTVRRDGPTIITSRTLKDNGQYAVSYEILDGLLRQRQSQDKAIGAGRIVNDTFYDSAGRPWKENDGYYNADEPAPALLQVGDQDVPSQNRTTVDGLGQPTAEITYYRGTEKLRTTTERDGDVSTTIPPKGDTVTAAFEDAEGRLERLREYTDEARTKWRDTVYEYDDLDNLVKVTAPGGAVTSFEYDKRGRQTAVVDPDGGRTEMRYDNADNVVETIDPLNRSLFTTYDDAGRPTSLREGGTTGPKRLEWTYDTLAKGLPTAQIRYEDGKAYREEVTEYDAAYRVKRSQTVVPEEETGLAGTYEYEYSYTPTGNLAWVSVPGVGGLVTERIVFRYNSDDLPIFIGGASTYLANAQYSAFGEILRTDAGPAGKQVYGSYIYDEFTRRVQSVTFDRSVSPGRISETTYGYDQAGNVTKITDRPGSAAPDAGETDTQCFVYDQLRQMTSAWTSKTADDCTAAPSKDTVGGPEAFWQSFTYDAAGNRTKLVEHDTTGDTTQDVTREYVYGKEGVGGPNALAEVKSTGPQGQTLATFAYDKAGNTTGRQHGGTNQTLEYDIEGQLRKVTRPVEGGGTETTSYLYGADGERLIRTDADGSRTLYLADAELTVSADKATKKAERFYQLPDGSTTVRATGGVRQLMLSDHHGTSHTVVDMVDAAMGVTRRKSMPFGEARGQQPTSWPGQRGFVGGTVDEDTGLTRLGARDYDPATGRFIQVDPMVDYGQPATMNPYAYSNNAPATFSDPTGEFFPVLIGIAARIAIQAAIRAAARRAAIIAARKAAQAAARRAAALARKRAIEAAKRAAAKARREAARKAAAARRAAAKRAAARAAAKRAAARRAAAQARARAARAAAKKAAARRAAARKAASRPKPRAKPRSQPKPRPKPRQVKRAVKKVAKEVREEAKDTAKEETQSAACDSAGGTGNSFVAGTKVLMADGSSKPIEKVRPGDKVVATDPETGRTSVQTAAATIVGKGSKDLVRITLKTHDGSTAKAATTTVTATAGHPFWVPTVREWVEAGDLKPGQWLQTSEGAWFRIDTVTRWTAEAKVHNLTVTDVHTYYVRAGSQTLLNHNCDGDVHWVKENAHMSPQARAYDDGATGSRPGLAPALQYYMSGRNSLSQVKFDGFDAANGVLIDRKLAVTTRNKTYLQAIRQSLALEQNGYTGRWEVPTASEARRARRVLGSLMITNIRVRVVP</sequence>
<organism evidence="4 5">
    <name type="scientific">Streptomyces calvus</name>
    <dbReference type="NCBI Taxonomy" id="67282"/>
    <lineage>
        <taxon>Bacteria</taxon>
        <taxon>Bacillati</taxon>
        <taxon>Actinomycetota</taxon>
        <taxon>Actinomycetes</taxon>
        <taxon>Kitasatosporales</taxon>
        <taxon>Streptomycetaceae</taxon>
        <taxon>Streptomyces</taxon>
    </lineage>
</organism>
<dbReference type="Gene3D" id="2.170.16.10">
    <property type="entry name" value="Hedgehog/Intein (Hint) domain"/>
    <property type="match status" value="1"/>
</dbReference>
<evidence type="ECO:0000313" key="4">
    <source>
        <dbReference type="EMBL" id="QDI68775.1"/>
    </source>
</evidence>
<dbReference type="Pfam" id="PF25023">
    <property type="entry name" value="TEN_YD-shell"/>
    <property type="match status" value="1"/>
</dbReference>
<dbReference type="SUPFAM" id="SSF51294">
    <property type="entry name" value="Hedgehog/intein (Hint) domain"/>
    <property type="match status" value="1"/>
</dbReference>
<feature type="region of interest" description="Disordered" evidence="2">
    <location>
        <begin position="438"/>
        <end position="463"/>
    </location>
</feature>
<feature type="compositionally biased region" description="Low complexity" evidence="2">
    <location>
        <begin position="1991"/>
        <end position="2004"/>
    </location>
</feature>
<dbReference type="InterPro" id="IPR056823">
    <property type="entry name" value="TEN-like_YD-shell"/>
</dbReference>
<feature type="region of interest" description="Disordered" evidence="2">
    <location>
        <begin position="865"/>
        <end position="891"/>
    </location>
</feature>
<dbReference type="KEGG" id="sast:CD934_08820"/>
<dbReference type="EMBL" id="CP022310">
    <property type="protein sequence ID" value="QDI68775.1"/>
    <property type="molecule type" value="Genomic_DNA"/>
</dbReference>